<keyword evidence="6 8" id="KW-0479">Metal-binding</keyword>
<dbReference type="EMBL" id="LNXW01000009">
    <property type="protein sequence ID" value="KTC82169.1"/>
    <property type="molecule type" value="Genomic_DNA"/>
</dbReference>
<dbReference type="InterPro" id="IPR003700">
    <property type="entry name" value="Pantoate_hydroxy_MeTrfase"/>
</dbReference>
<evidence type="ECO:0000256" key="4">
    <source>
        <dbReference type="ARBA" id="ARBA00022655"/>
    </source>
</evidence>
<dbReference type="GO" id="GO:0000287">
    <property type="term" value="F:magnesium ion binding"/>
    <property type="evidence" value="ECO:0007669"/>
    <property type="project" value="TreeGrafter"/>
</dbReference>
<dbReference type="InterPro" id="IPR015813">
    <property type="entry name" value="Pyrv/PenolPyrv_kinase-like_dom"/>
</dbReference>
<evidence type="ECO:0000256" key="9">
    <source>
        <dbReference type="PIRSR" id="PIRSR000388-1"/>
    </source>
</evidence>
<evidence type="ECO:0000256" key="6">
    <source>
        <dbReference type="ARBA" id="ARBA00022723"/>
    </source>
</evidence>
<dbReference type="PIRSF" id="PIRSF000388">
    <property type="entry name" value="Pantoate_hydroxy_MeTrfase"/>
    <property type="match status" value="1"/>
</dbReference>
<dbReference type="HAMAP" id="MF_00156">
    <property type="entry name" value="PanB"/>
    <property type="match status" value="1"/>
</dbReference>
<comment type="subcellular location">
    <subcellularLocation>
        <location evidence="8">Cytoplasm</location>
    </subcellularLocation>
</comment>
<dbReference type="STRING" id="28084.Lche_0433"/>
<dbReference type="Proteomes" id="UP000054921">
    <property type="component" value="Unassembled WGS sequence"/>
</dbReference>
<comment type="caution">
    <text evidence="12">The sequence shown here is derived from an EMBL/GenBank/DDBJ whole genome shotgun (WGS) entry which is preliminary data.</text>
</comment>
<dbReference type="SUPFAM" id="SSF51621">
    <property type="entry name" value="Phosphoenolpyruvate/pyruvate domain"/>
    <property type="match status" value="1"/>
</dbReference>
<sequence>MKIHDFKRKKEEQQKISMITCYDYPSACIVAESNIDCVLVGDSVAMAVHGHETTIMATIEMMTLHTQAVARGLKQQFLISDLPFLSHKTSMAQTVEHVKRLLQAGAQAVKIEGGDTDTCNTISYLVNAGVPVIGHIGLTPQSIHQLGGYKVQGKNQEQAEKLIQQALDLEAAGCFALVIECVPQQLAHTITQSLAIPTIGIGAGSDTDGQVLVWHDMLGLQTDFNPKFVKRFIQGKDLLLNALNAYAQQVQQVSFPTTEHSF</sequence>
<dbReference type="NCBIfam" id="NF001452">
    <property type="entry name" value="PRK00311.1"/>
    <property type="match status" value="1"/>
</dbReference>
<evidence type="ECO:0000256" key="1">
    <source>
        <dbReference type="ARBA" id="ARBA00005033"/>
    </source>
</evidence>
<evidence type="ECO:0000256" key="10">
    <source>
        <dbReference type="PIRSR" id="PIRSR000388-2"/>
    </source>
</evidence>
<feature type="binding site" evidence="8 11">
    <location>
        <position position="81"/>
    </location>
    <ligand>
        <name>Mg(2+)</name>
        <dbReference type="ChEBI" id="CHEBI:18420"/>
    </ligand>
</feature>
<evidence type="ECO:0000313" key="13">
    <source>
        <dbReference type="Proteomes" id="UP000054921"/>
    </source>
</evidence>
<organism evidence="12 13">
    <name type="scientific">Legionella cherrii</name>
    <dbReference type="NCBI Taxonomy" id="28084"/>
    <lineage>
        <taxon>Bacteria</taxon>
        <taxon>Pseudomonadati</taxon>
        <taxon>Pseudomonadota</taxon>
        <taxon>Gammaproteobacteria</taxon>
        <taxon>Legionellales</taxon>
        <taxon>Legionellaceae</taxon>
        <taxon>Legionella</taxon>
    </lineage>
</organism>
<feature type="binding site" evidence="8 10">
    <location>
        <begin position="42"/>
        <end position="43"/>
    </location>
    <ligand>
        <name>3-methyl-2-oxobutanoate</name>
        <dbReference type="ChEBI" id="CHEBI:11851"/>
    </ligand>
</feature>
<name>A0A0W0SG84_9GAMM</name>
<evidence type="ECO:0000313" key="12">
    <source>
        <dbReference type="EMBL" id="KTC82169.1"/>
    </source>
</evidence>
<feature type="binding site" evidence="8 10">
    <location>
        <position position="110"/>
    </location>
    <ligand>
        <name>3-methyl-2-oxobutanoate</name>
        <dbReference type="ChEBI" id="CHEBI:11851"/>
    </ligand>
</feature>
<dbReference type="OrthoDB" id="9781789at2"/>
<dbReference type="CDD" id="cd06557">
    <property type="entry name" value="KPHMT-like"/>
    <property type="match status" value="1"/>
</dbReference>
<dbReference type="PANTHER" id="PTHR20881">
    <property type="entry name" value="3-METHYL-2-OXOBUTANOATE HYDROXYMETHYLTRANSFERASE"/>
    <property type="match status" value="1"/>
</dbReference>
<keyword evidence="5 8" id="KW-0808">Transferase</keyword>
<reference evidence="12 13" key="1">
    <citation type="submission" date="2015-11" db="EMBL/GenBank/DDBJ databases">
        <title>Genomic analysis of 38 Legionella species identifies large and diverse effector repertoires.</title>
        <authorList>
            <person name="Burstein D."/>
            <person name="Amaro F."/>
            <person name="Zusman T."/>
            <person name="Lifshitz Z."/>
            <person name="Cohen O."/>
            <person name="Gilbert J.A."/>
            <person name="Pupko T."/>
            <person name="Shuman H.A."/>
            <person name="Segal G."/>
        </authorList>
    </citation>
    <scope>NUCLEOTIDE SEQUENCE [LARGE SCALE GENOMIC DNA]</scope>
    <source>
        <strain evidence="12 13">ORW</strain>
    </source>
</reference>
<feature type="binding site" evidence="8 10">
    <location>
        <position position="81"/>
    </location>
    <ligand>
        <name>3-methyl-2-oxobutanoate</name>
        <dbReference type="ChEBI" id="CHEBI:11851"/>
    </ligand>
</feature>
<comment type="function">
    <text evidence="7 8">Catalyzes the reversible reaction in which hydroxymethyl group from 5,10-methylenetetrahydrofolate is transferred onto alpha-ketoisovalerate to form ketopantoate.</text>
</comment>
<dbReference type="Pfam" id="PF02548">
    <property type="entry name" value="Pantoate_transf"/>
    <property type="match status" value="1"/>
</dbReference>
<gene>
    <name evidence="8 12" type="primary">panB</name>
    <name evidence="12" type="ORF">Lche_0433</name>
</gene>
<feature type="active site" description="Proton acceptor" evidence="8 9">
    <location>
        <position position="180"/>
    </location>
</feature>
<dbReference type="GO" id="GO:0005737">
    <property type="term" value="C:cytoplasm"/>
    <property type="evidence" value="ECO:0007669"/>
    <property type="project" value="UniProtKB-SubCell"/>
</dbReference>
<dbReference type="InterPro" id="IPR040442">
    <property type="entry name" value="Pyrv_kinase-like_dom_sf"/>
</dbReference>
<dbReference type="UniPathway" id="UPA00028">
    <property type="reaction ID" value="UER00003"/>
</dbReference>
<evidence type="ECO:0000256" key="5">
    <source>
        <dbReference type="ARBA" id="ARBA00022679"/>
    </source>
</evidence>
<comment type="catalytic activity">
    <reaction evidence="8">
        <text>(6R)-5,10-methylene-5,6,7,8-tetrahydrofolate + 3-methyl-2-oxobutanoate + H2O = 2-dehydropantoate + (6S)-5,6,7,8-tetrahydrofolate</text>
        <dbReference type="Rhea" id="RHEA:11824"/>
        <dbReference type="ChEBI" id="CHEBI:11561"/>
        <dbReference type="ChEBI" id="CHEBI:11851"/>
        <dbReference type="ChEBI" id="CHEBI:15377"/>
        <dbReference type="ChEBI" id="CHEBI:15636"/>
        <dbReference type="ChEBI" id="CHEBI:57453"/>
        <dbReference type="EC" id="2.1.2.11"/>
    </reaction>
</comment>
<evidence type="ECO:0000256" key="3">
    <source>
        <dbReference type="ARBA" id="ARBA00011424"/>
    </source>
</evidence>
<dbReference type="GO" id="GO:0032259">
    <property type="term" value="P:methylation"/>
    <property type="evidence" value="ECO:0007669"/>
    <property type="project" value="UniProtKB-KW"/>
</dbReference>
<dbReference type="NCBIfam" id="TIGR00222">
    <property type="entry name" value="panB"/>
    <property type="match status" value="1"/>
</dbReference>
<dbReference type="GO" id="GO:0015940">
    <property type="term" value="P:pantothenate biosynthetic process"/>
    <property type="evidence" value="ECO:0007669"/>
    <property type="project" value="UniProtKB-UniRule"/>
</dbReference>
<feature type="binding site" evidence="8 11">
    <location>
        <position position="112"/>
    </location>
    <ligand>
        <name>Mg(2+)</name>
        <dbReference type="ChEBI" id="CHEBI:18420"/>
    </ligand>
</feature>
<comment type="cofactor">
    <cofactor evidence="8 11">
        <name>Mg(2+)</name>
        <dbReference type="ChEBI" id="CHEBI:18420"/>
    </cofactor>
    <text evidence="8 11">Binds 1 Mg(2+) ion per subunit.</text>
</comment>
<proteinExistence type="inferred from homology"/>
<dbReference type="AlphaFoldDB" id="A0A0W0SG84"/>
<keyword evidence="8 11" id="KW-0460">Magnesium</keyword>
<dbReference type="Gene3D" id="3.20.20.60">
    <property type="entry name" value="Phosphoenolpyruvate-binding domains"/>
    <property type="match status" value="1"/>
</dbReference>
<accession>A0A0W0SG84</accession>
<keyword evidence="12" id="KW-0489">Methyltransferase</keyword>
<evidence type="ECO:0000256" key="11">
    <source>
        <dbReference type="PIRSR" id="PIRSR000388-3"/>
    </source>
</evidence>
<dbReference type="GO" id="GO:0003864">
    <property type="term" value="F:3-methyl-2-oxobutanoate hydroxymethyltransferase activity"/>
    <property type="evidence" value="ECO:0007669"/>
    <property type="project" value="UniProtKB-UniRule"/>
</dbReference>
<keyword evidence="8" id="KW-0963">Cytoplasm</keyword>
<dbReference type="GO" id="GO:0008168">
    <property type="term" value="F:methyltransferase activity"/>
    <property type="evidence" value="ECO:0007669"/>
    <property type="project" value="UniProtKB-KW"/>
</dbReference>
<evidence type="ECO:0000256" key="7">
    <source>
        <dbReference type="ARBA" id="ARBA00056497"/>
    </source>
</evidence>
<keyword evidence="4 8" id="KW-0566">Pantothenate biosynthesis</keyword>
<dbReference type="PANTHER" id="PTHR20881:SF0">
    <property type="entry name" value="3-METHYL-2-OXOBUTANOATE HYDROXYMETHYLTRANSFERASE"/>
    <property type="match status" value="1"/>
</dbReference>
<dbReference type="PATRIC" id="fig|28084.5.peg.467"/>
<comment type="similarity">
    <text evidence="2 8">Belongs to the PanB family.</text>
</comment>
<evidence type="ECO:0000256" key="8">
    <source>
        <dbReference type="HAMAP-Rule" id="MF_00156"/>
    </source>
</evidence>
<dbReference type="RefSeq" id="WP_058387318.1">
    <property type="nucleotide sequence ID" value="NZ_LNXW01000009.1"/>
</dbReference>
<comment type="pathway">
    <text evidence="1 8">Cofactor biosynthesis; (R)-pantothenate biosynthesis; (R)-pantoate from 3-methyl-2-oxobutanoate: step 1/2.</text>
</comment>
<protein>
    <recommendedName>
        <fullName evidence="8">3-methyl-2-oxobutanoate hydroxymethyltransferase</fullName>
        <ecNumber evidence="8">2.1.2.11</ecNumber>
    </recommendedName>
    <alternativeName>
        <fullName evidence="8">Ketopantoate hydroxymethyltransferase</fullName>
        <shortName evidence="8">KPHMT</shortName>
    </alternativeName>
</protein>
<evidence type="ECO:0000256" key="2">
    <source>
        <dbReference type="ARBA" id="ARBA00008676"/>
    </source>
</evidence>
<dbReference type="EC" id="2.1.2.11" evidence="8"/>
<dbReference type="FunFam" id="3.20.20.60:FF:000003">
    <property type="entry name" value="3-methyl-2-oxobutanoate hydroxymethyltransferase"/>
    <property type="match status" value="1"/>
</dbReference>
<comment type="subunit">
    <text evidence="3 8">Homodecamer; pentamer of dimers.</text>
</comment>
<feature type="binding site" evidence="8 11">
    <location>
        <position position="42"/>
    </location>
    <ligand>
        <name>Mg(2+)</name>
        <dbReference type="ChEBI" id="CHEBI:18420"/>
    </ligand>
</feature>